<dbReference type="Proteomes" id="UP000800038">
    <property type="component" value="Unassembled WGS sequence"/>
</dbReference>
<organism evidence="2 3">
    <name type="scientific">Clathrospora elynae</name>
    <dbReference type="NCBI Taxonomy" id="706981"/>
    <lineage>
        <taxon>Eukaryota</taxon>
        <taxon>Fungi</taxon>
        <taxon>Dikarya</taxon>
        <taxon>Ascomycota</taxon>
        <taxon>Pezizomycotina</taxon>
        <taxon>Dothideomycetes</taxon>
        <taxon>Pleosporomycetidae</taxon>
        <taxon>Pleosporales</taxon>
        <taxon>Diademaceae</taxon>
        <taxon>Clathrospora</taxon>
    </lineage>
</organism>
<name>A0A6A5SME4_9PLEO</name>
<proteinExistence type="predicted"/>
<dbReference type="PROSITE" id="PS50206">
    <property type="entry name" value="RHODANESE_3"/>
    <property type="match status" value="1"/>
</dbReference>
<dbReference type="Pfam" id="PF00581">
    <property type="entry name" value="Rhodanese"/>
    <property type="match status" value="1"/>
</dbReference>
<dbReference type="PANTHER" id="PTHR45431">
    <property type="entry name" value="RHODANESE-LIKE DOMAIN-CONTAINING PROTEIN 15, CHLOROPLASTIC"/>
    <property type="match status" value="1"/>
</dbReference>
<dbReference type="PANTHER" id="PTHR45431:SF3">
    <property type="entry name" value="RHODANESE-LIKE DOMAIN-CONTAINING PROTEIN 15, CHLOROPLASTIC"/>
    <property type="match status" value="1"/>
</dbReference>
<accession>A0A6A5SME4</accession>
<dbReference type="InterPro" id="IPR036873">
    <property type="entry name" value="Rhodanese-like_dom_sf"/>
</dbReference>
<evidence type="ECO:0000259" key="1">
    <source>
        <dbReference type="PROSITE" id="PS50206"/>
    </source>
</evidence>
<dbReference type="InterPro" id="IPR052367">
    <property type="entry name" value="Thiosulfate_ST/Rhodanese-like"/>
</dbReference>
<sequence>MPAQSLLIDVRSPSEFTTGALTTDIAQTVNIEYTSIDQLLAIYAARGITVSKSDNITLYCRSGRRSDIARKTLRGMGFANVRDIGGLEDARKVLDREEVGRQLEGGMGAVQVTDKEVTRDYVEDAKRNVRVKSFSALMDGLKALDG</sequence>
<dbReference type="EMBL" id="ML976057">
    <property type="protein sequence ID" value="KAF1940818.1"/>
    <property type="molecule type" value="Genomic_DNA"/>
</dbReference>
<dbReference type="OrthoDB" id="361797at2759"/>
<dbReference type="SUPFAM" id="SSF52821">
    <property type="entry name" value="Rhodanese/Cell cycle control phosphatase"/>
    <property type="match status" value="1"/>
</dbReference>
<evidence type="ECO:0000313" key="3">
    <source>
        <dbReference type="Proteomes" id="UP000800038"/>
    </source>
</evidence>
<feature type="domain" description="Rhodanese" evidence="1">
    <location>
        <begin position="1"/>
        <end position="98"/>
    </location>
</feature>
<keyword evidence="3" id="KW-1185">Reference proteome</keyword>
<evidence type="ECO:0000313" key="2">
    <source>
        <dbReference type="EMBL" id="KAF1940818.1"/>
    </source>
</evidence>
<reference evidence="2" key="1">
    <citation type="journal article" date="2020" name="Stud. Mycol.">
        <title>101 Dothideomycetes genomes: a test case for predicting lifestyles and emergence of pathogens.</title>
        <authorList>
            <person name="Haridas S."/>
            <person name="Albert R."/>
            <person name="Binder M."/>
            <person name="Bloem J."/>
            <person name="Labutti K."/>
            <person name="Salamov A."/>
            <person name="Andreopoulos B."/>
            <person name="Baker S."/>
            <person name="Barry K."/>
            <person name="Bills G."/>
            <person name="Bluhm B."/>
            <person name="Cannon C."/>
            <person name="Castanera R."/>
            <person name="Culley D."/>
            <person name="Daum C."/>
            <person name="Ezra D."/>
            <person name="Gonzalez J."/>
            <person name="Henrissat B."/>
            <person name="Kuo A."/>
            <person name="Liang C."/>
            <person name="Lipzen A."/>
            <person name="Lutzoni F."/>
            <person name="Magnuson J."/>
            <person name="Mondo S."/>
            <person name="Nolan M."/>
            <person name="Ohm R."/>
            <person name="Pangilinan J."/>
            <person name="Park H.-J."/>
            <person name="Ramirez L."/>
            <person name="Alfaro M."/>
            <person name="Sun H."/>
            <person name="Tritt A."/>
            <person name="Yoshinaga Y."/>
            <person name="Zwiers L.-H."/>
            <person name="Turgeon B."/>
            <person name="Goodwin S."/>
            <person name="Spatafora J."/>
            <person name="Crous P."/>
            <person name="Grigoriev I."/>
        </authorList>
    </citation>
    <scope>NUCLEOTIDE SEQUENCE</scope>
    <source>
        <strain evidence="2">CBS 161.51</strain>
    </source>
</reference>
<gene>
    <name evidence="2" type="ORF">EJ02DRAFT_423663</name>
</gene>
<dbReference type="AlphaFoldDB" id="A0A6A5SME4"/>
<dbReference type="InterPro" id="IPR001763">
    <property type="entry name" value="Rhodanese-like_dom"/>
</dbReference>
<protein>
    <recommendedName>
        <fullName evidence="1">Rhodanese domain-containing protein</fullName>
    </recommendedName>
</protein>
<dbReference type="Gene3D" id="3.40.250.10">
    <property type="entry name" value="Rhodanese-like domain"/>
    <property type="match status" value="1"/>
</dbReference>
<dbReference type="CDD" id="cd00158">
    <property type="entry name" value="RHOD"/>
    <property type="match status" value="1"/>
</dbReference>